<dbReference type="Proteomes" id="UP000283269">
    <property type="component" value="Unassembled WGS sequence"/>
</dbReference>
<comment type="caution">
    <text evidence="1">The sequence shown here is derived from an EMBL/GenBank/DDBJ whole genome shotgun (WGS) entry which is preliminary data.</text>
</comment>
<protein>
    <submittedName>
        <fullName evidence="1">Uncharacterized protein</fullName>
    </submittedName>
</protein>
<keyword evidence="2" id="KW-1185">Reference proteome</keyword>
<evidence type="ECO:0000313" key="1">
    <source>
        <dbReference type="EMBL" id="PPQ79265.1"/>
    </source>
</evidence>
<organism evidence="1 2">
    <name type="scientific">Psilocybe cyanescens</name>
    <dbReference type="NCBI Taxonomy" id="93625"/>
    <lineage>
        <taxon>Eukaryota</taxon>
        <taxon>Fungi</taxon>
        <taxon>Dikarya</taxon>
        <taxon>Basidiomycota</taxon>
        <taxon>Agaricomycotina</taxon>
        <taxon>Agaricomycetes</taxon>
        <taxon>Agaricomycetidae</taxon>
        <taxon>Agaricales</taxon>
        <taxon>Agaricineae</taxon>
        <taxon>Strophariaceae</taxon>
        <taxon>Psilocybe</taxon>
    </lineage>
</organism>
<evidence type="ECO:0000313" key="2">
    <source>
        <dbReference type="Proteomes" id="UP000283269"/>
    </source>
</evidence>
<dbReference type="EMBL" id="NHYD01003382">
    <property type="protein sequence ID" value="PPQ79265.1"/>
    <property type="molecule type" value="Genomic_DNA"/>
</dbReference>
<sequence length="109" mass="10960">MSGVEVDFYQQRERGIEVCGGGKGGGGGDGEDARARPLAIVLGLELDSDERAGAVAGILEANVRVEVAAPLVPMSVLAKDTGGVEVAVDDDEEAAEVAIDADAAHALAS</sequence>
<reference evidence="1 2" key="1">
    <citation type="journal article" date="2018" name="Evol. Lett.">
        <title>Horizontal gene cluster transfer increased hallucinogenic mushroom diversity.</title>
        <authorList>
            <person name="Reynolds H.T."/>
            <person name="Vijayakumar V."/>
            <person name="Gluck-Thaler E."/>
            <person name="Korotkin H.B."/>
            <person name="Matheny P.B."/>
            <person name="Slot J.C."/>
        </authorList>
    </citation>
    <scope>NUCLEOTIDE SEQUENCE [LARGE SCALE GENOMIC DNA]</scope>
    <source>
        <strain evidence="1 2">2631</strain>
    </source>
</reference>
<dbReference type="AlphaFoldDB" id="A0A409WL67"/>
<gene>
    <name evidence="1" type="ORF">CVT25_002736</name>
</gene>
<name>A0A409WL67_PSICY</name>
<proteinExistence type="predicted"/>
<accession>A0A409WL67</accession>
<dbReference type="InParanoid" id="A0A409WL67"/>